<dbReference type="VEuPathDB" id="FungiDB:YALI0_D04895g"/>
<evidence type="ECO:0000313" key="2">
    <source>
        <dbReference type="Proteomes" id="UP000182444"/>
    </source>
</evidence>
<dbReference type="EMBL" id="CP017556">
    <property type="protein sequence ID" value="AOW03594.1"/>
    <property type="molecule type" value="Genomic_DNA"/>
</dbReference>
<dbReference type="RefSeq" id="XP_502422.2">
    <property type="nucleotide sequence ID" value="XM_502422.3"/>
</dbReference>
<dbReference type="GeneID" id="2910659"/>
<evidence type="ECO:0000313" key="1">
    <source>
        <dbReference type="EMBL" id="AOW03594.1"/>
    </source>
</evidence>
<dbReference type="Gene3D" id="1.25.40.10">
    <property type="entry name" value="Tetratricopeptide repeat domain"/>
    <property type="match status" value="1"/>
</dbReference>
<gene>
    <name evidence="1" type="ORF">YALI1_D06251g</name>
</gene>
<dbReference type="SUPFAM" id="SSF48452">
    <property type="entry name" value="TPR-like"/>
    <property type="match status" value="1"/>
</dbReference>
<proteinExistence type="predicted"/>
<dbReference type="InterPro" id="IPR011990">
    <property type="entry name" value="TPR-like_helical_dom_sf"/>
</dbReference>
<reference evidence="1 2" key="1">
    <citation type="journal article" date="2016" name="PLoS ONE">
        <title>Sequence Assembly of Yarrowia lipolytica Strain W29/CLIB89 Shows Transposable Element Diversity.</title>
        <authorList>
            <person name="Magnan C."/>
            <person name="Yu J."/>
            <person name="Chang I."/>
            <person name="Jahn E."/>
            <person name="Kanomata Y."/>
            <person name="Wu J."/>
            <person name="Zeller M."/>
            <person name="Oakes M."/>
            <person name="Baldi P."/>
            <person name="Sandmeyer S."/>
        </authorList>
    </citation>
    <scope>NUCLEOTIDE SEQUENCE [LARGE SCALE GENOMIC DNA]</scope>
    <source>
        <strain evidence="2">CLIB89(W29)</strain>
    </source>
</reference>
<dbReference type="AlphaFoldDB" id="A0A1D8ND72"/>
<dbReference type="eggNOG" id="ENOG502S442">
    <property type="taxonomic scope" value="Eukaryota"/>
</dbReference>
<protein>
    <recommendedName>
        <fullName evidence="3">Translocation protein sec72</fullName>
    </recommendedName>
</protein>
<evidence type="ECO:0008006" key="3">
    <source>
        <dbReference type="Google" id="ProtNLM"/>
    </source>
</evidence>
<dbReference type="VEuPathDB" id="FungiDB:YALI1_D06251g"/>
<name>A0A1D8ND72_YARLL</name>
<accession>A0A1D8ND72</accession>
<sequence>MIYYSSDTHKLHLHHTTMTVPAPISYDESARKVSIAKDASLTPEYKKELQIELDKLNSFAKEMVACPGSIPPPPNEANRNLAIQVAKLRDSGAMQFKAGKPQEALTQINMALDMALKRPLYEATGAAIADVSEVLAYRCDINMVLGNWAAAYADAELLCLIKPQIPQNYLRKGKCLQTATKYLEAKQAYQSGLMYAAEDKILLGALSEVEAMLA</sequence>
<organism evidence="1 2">
    <name type="scientific">Yarrowia lipolytica</name>
    <name type="common">Candida lipolytica</name>
    <dbReference type="NCBI Taxonomy" id="4952"/>
    <lineage>
        <taxon>Eukaryota</taxon>
        <taxon>Fungi</taxon>
        <taxon>Dikarya</taxon>
        <taxon>Ascomycota</taxon>
        <taxon>Saccharomycotina</taxon>
        <taxon>Dipodascomycetes</taxon>
        <taxon>Dipodascales</taxon>
        <taxon>Dipodascales incertae sedis</taxon>
        <taxon>Yarrowia</taxon>
    </lineage>
</organism>
<dbReference type="Proteomes" id="UP000182444">
    <property type="component" value="Chromosome 1D"/>
</dbReference>
<dbReference type="KEGG" id="yli:2910659"/>